<feature type="domain" description="Bacterial bifunctional deaminase-reductase C-terminal" evidence="1">
    <location>
        <begin position="4"/>
        <end position="153"/>
    </location>
</feature>
<dbReference type="Proteomes" id="UP001195903">
    <property type="component" value="Unassembled WGS sequence"/>
</dbReference>
<keyword evidence="3" id="KW-1185">Reference proteome</keyword>
<dbReference type="SUPFAM" id="SSF53597">
    <property type="entry name" value="Dihydrofolate reductase-like"/>
    <property type="match status" value="1"/>
</dbReference>
<comment type="caution">
    <text evidence="2">The sequence shown here is derived from an EMBL/GenBank/DDBJ whole genome shotgun (WGS) entry which is preliminary data.</text>
</comment>
<accession>A0ABS5V5G2</accession>
<protein>
    <submittedName>
        <fullName evidence="2">Dihydrofolate reductase family protein</fullName>
    </submittedName>
</protein>
<dbReference type="Gene3D" id="3.40.430.10">
    <property type="entry name" value="Dihydrofolate Reductase, subunit A"/>
    <property type="match status" value="1"/>
</dbReference>
<evidence type="ECO:0000313" key="2">
    <source>
        <dbReference type="EMBL" id="MBT1445046.1"/>
    </source>
</evidence>
<proteinExistence type="predicted"/>
<dbReference type="RefSeq" id="WP_214507256.1">
    <property type="nucleotide sequence ID" value="NZ_JAHEPS010000004.1"/>
</dbReference>
<dbReference type="EMBL" id="JAHEPS010000004">
    <property type="protein sequence ID" value="MBT1445046.1"/>
    <property type="molecule type" value="Genomic_DNA"/>
</dbReference>
<dbReference type="PANTHER" id="PTHR38011:SF11">
    <property type="entry name" value="2,5-DIAMINO-6-RIBOSYLAMINO-4(3H)-PYRIMIDINONE 5'-PHOSPHATE REDUCTASE"/>
    <property type="match status" value="1"/>
</dbReference>
<name>A0ABS5V5G2_9GAMM</name>
<dbReference type="InterPro" id="IPR050765">
    <property type="entry name" value="Riboflavin_Biosynth_HTPR"/>
</dbReference>
<reference evidence="2 3" key="1">
    <citation type="submission" date="2021-05" db="EMBL/GenBank/DDBJ databases">
        <title>Shewanella sp. JM162201.</title>
        <authorList>
            <person name="Xu S."/>
            <person name="Li A."/>
        </authorList>
    </citation>
    <scope>NUCLEOTIDE SEQUENCE [LARGE SCALE GENOMIC DNA]</scope>
    <source>
        <strain evidence="2 3">JM162201</strain>
    </source>
</reference>
<evidence type="ECO:0000259" key="1">
    <source>
        <dbReference type="Pfam" id="PF01872"/>
    </source>
</evidence>
<dbReference type="InterPro" id="IPR024072">
    <property type="entry name" value="DHFR-like_dom_sf"/>
</dbReference>
<dbReference type="Pfam" id="PF01872">
    <property type="entry name" value="RibD_C"/>
    <property type="match status" value="1"/>
</dbReference>
<evidence type="ECO:0000313" key="3">
    <source>
        <dbReference type="Proteomes" id="UP001195903"/>
    </source>
</evidence>
<dbReference type="InterPro" id="IPR002734">
    <property type="entry name" value="RibDG_C"/>
</dbReference>
<gene>
    <name evidence="2" type="ORF">KJI95_11000</name>
</gene>
<sequence length="179" mass="19473">MANIVYIATSLDGFIADSNGSIDWLHSVPNPDGDDCGWAGFLSRIDAIVMGRTTFETVCSFDIDWPYPVPVFVLSNSLSEIRAKFADKAELVSSELAALVATLNHRGLQRLYIDGGKTVQGFMAADLIDELVITRLPIVLGGGSPLFGTLSEPQQYEHVNTEVLLGAMVKSHYRRVRGA</sequence>
<dbReference type="PANTHER" id="PTHR38011">
    <property type="entry name" value="DIHYDROFOLATE REDUCTASE FAMILY PROTEIN (AFU_ORTHOLOGUE AFUA_8G06820)"/>
    <property type="match status" value="1"/>
</dbReference>
<organism evidence="2 3">
    <name type="scientific">Shewanella jiangmenensis</name>
    <dbReference type="NCBI Taxonomy" id="2837387"/>
    <lineage>
        <taxon>Bacteria</taxon>
        <taxon>Pseudomonadati</taxon>
        <taxon>Pseudomonadota</taxon>
        <taxon>Gammaproteobacteria</taxon>
        <taxon>Alteromonadales</taxon>
        <taxon>Shewanellaceae</taxon>
        <taxon>Shewanella</taxon>
    </lineage>
</organism>